<evidence type="ECO:0000256" key="8">
    <source>
        <dbReference type="SAM" id="SignalP"/>
    </source>
</evidence>
<dbReference type="KEGG" id="alim:106514633"/>
<evidence type="ECO:0000256" key="5">
    <source>
        <dbReference type="ARBA" id="ARBA00023136"/>
    </source>
</evidence>
<dbReference type="GO" id="GO:0005737">
    <property type="term" value="C:cytoplasm"/>
    <property type="evidence" value="ECO:0007669"/>
    <property type="project" value="TreeGrafter"/>
</dbReference>
<gene>
    <name evidence="10" type="primary">LOC106514633</name>
</gene>
<dbReference type="AlphaFoldDB" id="A0A2I4AVE4"/>
<evidence type="ECO:0000256" key="3">
    <source>
        <dbReference type="ARBA" id="ARBA00022692"/>
    </source>
</evidence>
<proteinExistence type="inferred from homology"/>
<feature type="transmembrane region" description="Helical" evidence="6">
    <location>
        <begin position="106"/>
        <end position="130"/>
    </location>
</feature>
<evidence type="ECO:0000313" key="10">
    <source>
        <dbReference type="RefSeq" id="XP_013859464.1"/>
    </source>
</evidence>
<dbReference type="Pfam" id="PF00230">
    <property type="entry name" value="MIP"/>
    <property type="match status" value="1"/>
</dbReference>
<accession>A0A2I4AVE4</accession>
<dbReference type="PANTHER" id="PTHR21191:SF7">
    <property type="entry name" value="AQUAPORIN-11"/>
    <property type="match status" value="1"/>
</dbReference>
<dbReference type="PIRSF" id="PIRSF017529">
    <property type="entry name" value="Aquaporin_11/12"/>
    <property type="match status" value="1"/>
</dbReference>
<evidence type="ECO:0000256" key="6">
    <source>
        <dbReference type="PIRNR" id="PIRNR017529"/>
    </source>
</evidence>
<keyword evidence="3 6" id="KW-0812">Transmembrane</keyword>
<dbReference type="InterPro" id="IPR051883">
    <property type="entry name" value="AQP11/12_channel"/>
</dbReference>
<reference evidence="10" key="1">
    <citation type="submission" date="2025-08" db="UniProtKB">
        <authorList>
            <consortium name="RefSeq"/>
        </authorList>
    </citation>
    <scope>IDENTIFICATION</scope>
    <source>
        <strain evidence="10">Quisiro</strain>
        <tissue evidence="10">Liver</tissue>
    </source>
</reference>
<dbReference type="InterPro" id="IPR023271">
    <property type="entry name" value="Aquaporin-like"/>
</dbReference>
<evidence type="ECO:0000256" key="7">
    <source>
        <dbReference type="RuleBase" id="RU000477"/>
    </source>
</evidence>
<dbReference type="GeneID" id="106514633"/>
<dbReference type="PANTHER" id="PTHR21191">
    <property type="entry name" value="AQUAPORIN"/>
    <property type="match status" value="1"/>
</dbReference>
<dbReference type="InterPro" id="IPR023266">
    <property type="entry name" value="Aquaporin_11"/>
</dbReference>
<keyword evidence="9" id="KW-1185">Reference proteome</keyword>
<keyword evidence="7" id="KW-0813">Transport</keyword>
<dbReference type="RefSeq" id="XP_013859464.1">
    <property type="nucleotide sequence ID" value="XM_014004010.1"/>
</dbReference>
<feature type="signal peptide" evidence="8">
    <location>
        <begin position="1"/>
        <end position="26"/>
    </location>
</feature>
<feature type="transmembrane region" description="Helical" evidence="6">
    <location>
        <begin position="150"/>
        <end position="172"/>
    </location>
</feature>
<dbReference type="OrthoDB" id="9894770at2759"/>
<keyword evidence="8" id="KW-0732">Signal</keyword>
<dbReference type="STRING" id="52670.A0A2I4AVE4"/>
<keyword evidence="4 6" id="KW-1133">Transmembrane helix</keyword>
<feature type="chain" id="PRO_5014168636" description="Aquaporin" evidence="8">
    <location>
        <begin position="27"/>
        <end position="265"/>
    </location>
</feature>
<comment type="caution">
    <text evidence="6">Lacks conserved residue(s) required for the propagation of feature annotation.</text>
</comment>
<name>A0A2I4AVE4_AUSLI</name>
<sequence>MTDLGVSVSVLAAAVLLCEATRRAAAAPLRRAYRIYLLETVSTFQLCSCTHELKLLGETARLDPSMSSALTYIITVIHLMTFRGATCNPNAVLEGVCRGTRTVKAAVVLIALQFGAAVAARYFAASVWSLGLSDIHLRHQKFGYRCFDPLGGTVLEAAAVELACAFSVQAAVMHAHKVEEKLRVHFLALVITAVVYAGGRISGAAFNPVLAFSIHFPCSGHTYLEYCFIYWLGPVLGMASCILLFEKILPFLSGTSSAVQKQKTQ</sequence>
<evidence type="ECO:0000256" key="4">
    <source>
        <dbReference type="ARBA" id="ARBA00022989"/>
    </source>
</evidence>
<organism evidence="9 10">
    <name type="scientific">Austrofundulus limnaeus</name>
    <name type="common">Annual killifish</name>
    <dbReference type="NCBI Taxonomy" id="52670"/>
    <lineage>
        <taxon>Eukaryota</taxon>
        <taxon>Metazoa</taxon>
        <taxon>Chordata</taxon>
        <taxon>Craniata</taxon>
        <taxon>Vertebrata</taxon>
        <taxon>Euteleostomi</taxon>
        <taxon>Actinopterygii</taxon>
        <taxon>Neopterygii</taxon>
        <taxon>Teleostei</taxon>
        <taxon>Neoteleostei</taxon>
        <taxon>Acanthomorphata</taxon>
        <taxon>Ovalentaria</taxon>
        <taxon>Atherinomorphae</taxon>
        <taxon>Cyprinodontiformes</taxon>
        <taxon>Rivulidae</taxon>
        <taxon>Austrofundulus</taxon>
    </lineage>
</organism>
<comment type="similarity">
    <text evidence="2">Belongs to the MIP/aquaporin (TC 1.A.8) family. AQP11/AQP12 subfamily.</text>
</comment>
<dbReference type="InterPro" id="IPR000425">
    <property type="entry name" value="MIP"/>
</dbReference>
<evidence type="ECO:0000313" key="9">
    <source>
        <dbReference type="Proteomes" id="UP000192220"/>
    </source>
</evidence>
<dbReference type="Gene3D" id="1.20.1080.10">
    <property type="entry name" value="Glycerol uptake facilitator protein"/>
    <property type="match status" value="1"/>
</dbReference>
<dbReference type="InterPro" id="IPR016697">
    <property type="entry name" value="Aquaporin_11/12"/>
</dbReference>
<dbReference type="InParanoid" id="A0A2I4AVE4"/>
<evidence type="ECO:0000256" key="2">
    <source>
        <dbReference type="ARBA" id="ARBA00005900"/>
    </source>
</evidence>
<comment type="subcellular location">
    <subcellularLocation>
        <location evidence="1">Membrane</location>
        <topology evidence="1">Multi-pass membrane protein</topology>
    </subcellularLocation>
</comment>
<feature type="transmembrane region" description="Helical" evidence="6">
    <location>
        <begin position="223"/>
        <end position="245"/>
    </location>
</feature>
<dbReference type="GO" id="GO:0015267">
    <property type="term" value="F:channel activity"/>
    <property type="evidence" value="ECO:0007669"/>
    <property type="project" value="InterPro"/>
</dbReference>
<dbReference type="GO" id="GO:0016020">
    <property type="term" value="C:membrane"/>
    <property type="evidence" value="ECO:0007669"/>
    <property type="project" value="UniProtKB-SubCell"/>
</dbReference>
<dbReference type="SUPFAM" id="SSF81338">
    <property type="entry name" value="Aquaporin-like"/>
    <property type="match status" value="1"/>
</dbReference>
<protein>
    <recommendedName>
        <fullName evidence="6">Aquaporin</fullName>
    </recommendedName>
</protein>
<dbReference type="PRINTS" id="PR02024">
    <property type="entry name" value="AQUAPORIN11"/>
</dbReference>
<evidence type="ECO:0000256" key="1">
    <source>
        <dbReference type="ARBA" id="ARBA00004141"/>
    </source>
</evidence>
<dbReference type="PRINTS" id="PR00783">
    <property type="entry name" value="MINTRINSICP"/>
</dbReference>
<dbReference type="Proteomes" id="UP000192220">
    <property type="component" value="Unplaced"/>
</dbReference>
<keyword evidence="5 6" id="KW-0472">Membrane</keyword>
<feature type="transmembrane region" description="Helical" evidence="6">
    <location>
        <begin position="184"/>
        <end position="203"/>
    </location>
</feature>